<feature type="chain" id="PRO_5038934774" description="Neprosin PEP catalytic domain-containing protein" evidence="1">
    <location>
        <begin position="27"/>
        <end position="333"/>
    </location>
</feature>
<dbReference type="PANTHER" id="PTHR31589:SF110">
    <property type="entry name" value="PROTEIN, PUTATIVE (DUF239)-RELATED"/>
    <property type="match status" value="1"/>
</dbReference>
<comment type="caution">
    <text evidence="3">The sequence shown here is derived from an EMBL/GenBank/DDBJ whole genome shotgun (WGS) entry which is preliminary data.</text>
</comment>
<dbReference type="PROSITE" id="PS52045">
    <property type="entry name" value="NEPROSIN_PEP_CD"/>
    <property type="match status" value="1"/>
</dbReference>
<sequence>MGWREHVDFLLLLLSLFFLYPRSCSGVSAGGPHELHTLKHLRLRKLREATVHTVHSPDGDVIHCVRREKQPALEHPRLKGHIVQYAVGQLDQDSIHGTYAIFDAGKPAVAMQREMSIAQLWLVAGNYSSTFLDTIEAGWTVEPQAYGDTNTRFFIYWTNDFYKSSGCLDLRCPGFIQVSNDMVLGGTIGPTSDFERQLEMQPILVWKERVTGHWWLRIGMTNIGYWPAILFKNGLQEKATRVQWGGEITNYFSGGLHTTTQMGSGHFANEGFGKACYARSLHIVDSSNTLYPVPSSIRYVSSRPTCYSVSHAFNEAWGSAFYFGGPGHNANCL</sequence>
<dbReference type="Gene3D" id="3.90.1320.10">
    <property type="entry name" value="Outer-capsid protein sigma 3, large lobe"/>
    <property type="match status" value="1"/>
</dbReference>
<dbReference type="InterPro" id="IPR053168">
    <property type="entry name" value="Glutamic_endopeptidase"/>
</dbReference>
<keyword evidence="4" id="KW-1185">Reference proteome</keyword>
<evidence type="ECO:0000313" key="4">
    <source>
        <dbReference type="Proteomes" id="UP000886520"/>
    </source>
</evidence>
<dbReference type="EMBL" id="JABFUD020000014">
    <property type="protein sequence ID" value="KAI5070368.1"/>
    <property type="molecule type" value="Genomic_DNA"/>
</dbReference>
<dbReference type="Pfam" id="PF03080">
    <property type="entry name" value="Neprosin"/>
    <property type="match status" value="1"/>
</dbReference>
<reference evidence="3" key="1">
    <citation type="submission" date="2021-01" db="EMBL/GenBank/DDBJ databases">
        <title>Adiantum capillus-veneris genome.</title>
        <authorList>
            <person name="Fang Y."/>
            <person name="Liao Q."/>
        </authorList>
    </citation>
    <scope>NUCLEOTIDE SEQUENCE</scope>
    <source>
        <strain evidence="3">H3</strain>
        <tissue evidence="3">Leaf</tissue>
    </source>
</reference>
<keyword evidence="1" id="KW-0732">Signal</keyword>
<dbReference type="AlphaFoldDB" id="A0A9D4UN66"/>
<accession>A0A9D4UN66</accession>
<dbReference type="InterPro" id="IPR004314">
    <property type="entry name" value="Neprosin"/>
</dbReference>
<evidence type="ECO:0000259" key="2">
    <source>
        <dbReference type="PROSITE" id="PS52045"/>
    </source>
</evidence>
<dbReference type="Proteomes" id="UP000886520">
    <property type="component" value="Chromosome 14"/>
</dbReference>
<organism evidence="3 4">
    <name type="scientific">Adiantum capillus-veneris</name>
    <name type="common">Maidenhair fern</name>
    <dbReference type="NCBI Taxonomy" id="13818"/>
    <lineage>
        <taxon>Eukaryota</taxon>
        <taxon>Viridiplantae</taxon>
        <taxon>Streptophyta</taxon>
        <taxon>Embryophyta</taxon>
        <taxon>Tracheophyta</taxon>
        <taxon>Polypodiopsida</taxon>
        <taxon>Polypodiidae</taxon>
        <taxon>Polypodiales</taxon>
        <taxon>Pteridineae</taxon>
        <taxon>Pteridaceae</taxon>
        <taxon>Vittarioideae</taxon>
        <taxon>Adiantum</taxon>
    </lineage>
</organism>
<evidence type="ECO:0000313" key="3">
    <source>
        <dbReference type="EMBL" id="KAI5070368.1"/>
    </source>
</evidence>
<dbReference type="OrthoDB" id="1858978at2759"/>
<evidence type="ECO:0000256" key="1">
    <source>
        <dbReference type="SAM" id="SignalP"/>
    </source>
</evidence>
<feature type="signal peptide" evidence="1">
    <location>
        <begin position="1"/>
        <end position="26"/>
    </location>
</feature>
<feature type="domain" description="Neprosin PEP catalytic" evidence="2">
    <location>
        <begin position="76"/>
        <end position="333"/>
    </location>
</feature>
<proteinExistence type="predicted"/>
<gene>
    <name evidence="3" type="ORF">GOP47_0014711</name>
</gene>
<protein>
    <recommendedName>
        <fullName evidence="2">Neprosin PEP catalytic domain-containing protein</fullName>
    </recommendedName>
</protein>
<dbReference type="PANTHER" id="PTHR31589">
    <property type="entry name" value="PROTEIN, PUTATIVE (DUF239)-RELATED-RELATED"/>
    <property type="match status" value="1"/>
</dbReference>
<name>A0A9D4UN66_ADICA</name>